<dbReference type="GO" id="GO:0003723">
    <property type="term" value="F:RNA binding"/>
    <property type="evidence" value="ECO:0007669"/>
    <property type="project" value="InterPro"/>
</dbReference>
<keyword evidence="3" id="KW-1185">Reference proteome</keyword>
<feature type="repeat" description="PPR" evidence="2">
    <location>
        <begin position="183"/>
        <end position="217"/>
    </location>
</feature>
<evidence type="ECO:0000313" key="4">
    <source>
        <dbReference type="RefSeq" id="XP_038977379.1"/>
    </source>
</evidence>
<dbReference type="Pfam" id="PF13041">
    <property type="entry name" value="PPR_2"/>
    <property type="match status" value="2"/>
</dbReference>
<dbReference type="Pfam" id="PF01535">
    <property type="entry name" value="PPR"/>
    <property type="match status" value="1"/>
</dbReference>
<keyword evidence="1" id="KW-0677">Repeat</keyword>
<dbReference type="RefSeq" id="XP_038977379.1">
    <property type="nucleotide sequence ID" value="XM_039121451.1"/>
</dbReference>
<dbReference type="NCBIfam" id="TIGR00756">
    <property type="entry name" value="PPR"/>
    <property type="match status" value="3"/>
</dbReference>
<dbReference type="GO" id="GO:0009451">
    <property type="term" value="P:RNA modification"/>
    <property type="evidence" value="ECO:0007669"/>
    <property type="project" value="InterPro"/>
</dbReference>
<dbReference type="AlphaFoldDB" id="A0A8B9A1U1"/>
<dbReference type="Pfam" id="PF20431">
    <property type="entry name" value="E_motif"/>
    <property type="match status" value="1"/>
</dbReference>
<gene>
    <name evidence="4 5" type="primary">LOC103718634</name>
</gene>
<evidence type="ECO:0000313" key="3">
    <source>
        <dbReference type="Proteomes" id="UP000228380"/>
    </source>
</evidence>
<dbReference type="FunFam" id="1.25.40.10:FF:000427">
    <property type="entry name" value="Pentatricopeptide repeat-containing protein chloroplastic"/>
    <property type="match status" value="1"/>
</dbReference>
<dbReference type="PANTHER" id="PTHR47926">
    <property type="entry name" value="PENTATRICOPEPTIDE REPEAT-CONTAINING PROTEIN"/>
    <property type="match status" value="1"/>
</dbReference>
<evidence type="ECO:0000256" key="1">
    <source>
        <dbReference type="ARBA" id="ARBA00022737"/>
    </source>
</evidence>
<evidence type="ECO:0000256" key="2">
    <source>
        <dbReference type="PROSITE-ProRule" id="PRU00708"/>
    </source>
</evidence>
<dbReference type="InterPro" id="IPR046960">
    <property type="entry name" value="PPR_At4g14850-like_plant"/>
</dbReference>
<proteinExistence type="predicted"/>
<dbReference type="GeneID" id="103718634"/>
<name>A0A8B9A1U1_PHODC</name>
<evidence type="ECO:0000313" key="5">
    <source>
        <dbReference type="RefSeq" id="XP_038977380.1"/>
    </source>
</evidence>
<dbReference type="InterPro" id="IPR002885">
    <property type="entry name" value="PPR_rpt"/>
</dbReference>
<feature type="repeat" description="PPR" evidence="2">
    <location>
        <begin position="284"/>
        <end position="318"/>
    </location>
</feature>
<dbReference type="PANTHER" id="PTHR47926:SF490">
    <property type="entry name" value="REPEAT-LIKE SUPERFAMILY PROTEIN, PUTATIVE-RELATED"/>
    <property type="match status" value="1"/>
</dbReference>
<dbReference type="Proteomes" id="UP000228380">
    <property type="component" value="Unplaced"/>
</dbReference>
<dbReference type="RefSeq" id="XP_038977380.1">
    <property type="nucleotide sequence ID" value="XM_039121452.1"/>
</dbReference>
<sequence>MSSIPPLRTTSKTLTPRAQRILHSLNTCTSPSQLLQIQAQILLHNLHPNTTIAASFIDTCRSLGHLPPAFALFSSLRRPHVFVCNTLIRAALLLPSSSSSSSPPPLLIYSHMLHSSVPPNNYTFPLLLKSLSDLRQGRMLHSQALRTGLSADVYVQNSLLNFYSSCVDMATCEQLFDEMPVKEVIAWTTMIAGYRNCGRPDEALIAFERMQFAGVQPNRVTMVNALTACASHGALEMGVWIHDYVRRSGWELDVILGTSLVDMYGKCGRVDAGVSVFSSMVERNVYTWNSLIGGLALAETGEEALRWFFRMEHEGVKPDAVTLIGVLCACSHAGLVEMGRRIFDWVVSGRYGFSPGVKHYGCMVDLLGRAGFLDAAVEFIERMPFKPNMVIWGSLLRGCRAHGDLRLSELAVKKLVELEPTNVAHYVLLSNLYAEMGRWRDAEEVRRLMKETGLRKDAGWSFTEGGDLVEECVG</sequence>
<reference evidence="4 5" key="1">
    <citation type="submission" date="2025-04" db="UniProtKB">
        <authorList>
            <consortium name="RefSeq"/>
        </authorList>
    </citation>
    <scope>IDENTIFICATION</scope>
    <source>
        <tissue evidence="4 5">Young leaves</tissue>
    </source>
</reference>
<accession>A0A8B9A1U1</accession>
<feature type="repeat" description="PPR" evidence="2">
    <location>
        <begin position="422"/>
        <end position="456"/>
    </location>
</feature>
<dbReference type="InterPro" id="IPR011990">
    <property type="entry name" value="TPR-like_helical_dom_sf"/>
</dbReference>
<dbReference type="SUPFAM" id="SSF48452">
    <property type="entry name" value="TPR-like"/>
    <property type="match status" value="1"/>
</dbReference>
<organism evidence="3 4">
    <name type="scientific">Phoenix dactylifera</name>
    <name type="common">Date palm</name>
    <dbReference type="NCBI Taxonomy" id="42345"/>
    <lineage>
        <taxon>Eukaryota</taxon>
        <taxon>Viridiplantae</taxon>
        <taxon>Streptophyta</taxon>
        <taxon>Embryophyta</taxon>
        <taxon>Tracheophyta</taxon>
        <taxon>Spermatophyta</taxon>
        <taxon>Magnoliopsida</taxon>
        <taxon>Liliopsida</taxon>
        <taxon>Arecaceae</taxon>
        <taxon>Coryphoideae</taxon>
        <taxon>Phoeniceae</taxon>
        <taxon>Phoenix</taxon>
    </lineage>
</organism>
<dbReference type="InterPro" id="IPR046848">
    <property type="entry name" value="E_motif"/>
</dbReference>
<protein>
    <submittedName>
        <fullName evidence="4 5">Pentatricopeptide repeat-containing protein At5g56310-like</fullName>
    </submittedName>
</protein>
<dbReference type="KEGG" id="pda:103718634"/>
<dbReference type="OrthoDB" id="1877720at2759"/>
<dbReference type="FunFam" id="1.25.40.10:FF:001204">
    <property type="entry name" value="Pentatricopeptide (PPR) repeat protein-like"/>
    <property type="match status" value="1"/>
</dbReference>
<dbReference type="Gene3D" id="1.25.40.10">
    <property type="entry name" value="Tetratricopeptide repeat domain"/>
    <property type="match status" value="3"/>
</dbReference>
<dbReference type="PROSITE" id="PS51375">
    <property type="entry name" value="PPR"/>
    <property type="match status" value="3"/>
</dbReference>